<sequence length="79" mass="8026">MAPAQGPAGLKPDPASAGPETRSPARGERASGQNVSGEGGAEQTAKVNEDKYKTTRVYIEVGGGGSVWERGGVISIATR</sequence>
<dbReference type="EMBL" id="JAINUG010000023">
    <property type="protein sequence ID" value="KAJ8411285.1"/>
    <property type="molecule type" value="Genomic_DNA"/>
</dbReference>
<evidence type="ECO:0000313" key="3">
    <source>
        <dbReference type="Proteomes" id="UP001221898"/>
    </source>
</evidence>
<dbReference type="AlphaFoldDB" id="A0AAD7WW77"/>
<evidence type="ECO:0000313" key="2">
    <source>
        <dbReference type="EMBL" id="KAJ8411285.1"/>
    </source>
</evidence>
<reference evidence="2" key="1">
    <citation type="journal article" date="2023" name="Science">
        <title>Genome structures resolve the early diversification of teleost fishes.</title>
        <authorList>
            <person name="Parey E."/>
            <person name="Louis A."/>
            <person name="Montfort J."/>
            <person name="Bouchez O."/>
            <person name="Roques C."/>
            <person name="Iampietro C."/>
            <person name="Lluch J."/>
            <person name="Castinel A."/>
            <person name="Donnadieu C."/>
            <person name="Desvignes T."/>
            <person name="Floi Bucao C."/>
            <person name="Jouanno E."/>
            <person name="Wen M."/>
            <person name="Mejri S."/>
            <person name="Dirks R."/>
            <person name="Jansen H."/>
            <person name="Henkel C."/>
            <person name="Chen W.J."/>
            <person name="Zahm M."/>
            <person name="Cabau C."/>
            <person name="Klopp C."/>
            <person name="Thompson A.W."/>
            <person name="Robinson-Rechavi M."/>
            <person name="Braasch I."/>
            <person name="Lecointre G."/>
            <person name="Bobe J."/>
            <person name="Postlethwait J.H."/>
            <person name="Berthelot C."/>
            <person name="Roest Crollius H."/>
            <person name="Guiguen Y."/>
        </authorList>
    </citation>
    <scope>NUCLEOTIDE SEQUENCE</scope>
    <source>
        <strain evidence="2">NC1722</strain>
    </source>
</reference>
<accession>A0AAD7WW77</accession>
<protein>
    <submittedName>
        <fullName evidence="2">Uncharacterized protein</fullName>
    </submittedName>
</protein>
<evidence type="ECO:0000256" key="1">
    <source>
        <dbReference type="SAM" id="MobiDB-lite"/>
    </source>
</evidence>
<feature type="region of interest" description="Disordered" evidence="1">
    <location>
        <begin position="1"/>
        <end position="53"/>
    </location>
</feature>
<keyword evidence="3" id="KW-1185">Reference proteome</keyword>
<gene>
    <name evidence="2" type="ORF">AAFF_G00172910</name>
</gene>
<dbReference type="Proteomes" id="UP001221898">
    <property type="component" value="Unassembled WGS sequence"/>
</dbReference>
<proteinExistence type="predicted"/>
<name>A0AAD7WW77_9TELE</name>
<organism evidence="2 3">
    <name type="scientific">Aldrovandia affinis</name>
    <dbReference type="NCBI Taxonomy" id="143900"/>
    <lineage>
        <taxon>Eukaryota</taxon>
        <taxon>Metazoa</taxon>
        <taxon>Chordata</taxon>
        <taxon>Craniata</taxon>
        <taxon>Vertebrata</taxon>
        <taxon>Euteleostomi</taxon>
        <taxon>Actinopterygii</taxon>
        <taxon>Neopterygii</taxon>
        <taxon>Teleostei</taxon>
        <taxon>Notacanthiformes</taxon>
        <taxon>Halosauridae</taxon>
        <taxon>Aldrovandia</taxon>
    </lineage>
</organism>
<comment type="caution">
    <text evidence="2">The sequence shown here is derived from an EMBL/GenBank/DDBJ whole genome shotgun (WGS) entry which is preliminary data.</text>
</comment>